<comment type="caution">
    <text evidence="2">The sequence shown here is derived from an EMBL/GenBank/DDBJ whole genome shotgun (WGS) entry which is preliminary data.</text>
</comment>
<reference evidence="2 3" key="1">
    <citation type="journal article" date="2024" name="Science">
        <title>Giant polyketide synthase enzymes in the biosynthesis of giant marine polyether toxins.</title>
        <authorList>
            <person name="Fallon T.R."/>
            <person name="Shende V.V."/>
            <person name="Wierzbicki I.H."/>
            <person name="Pendleton A.L."/>
            <person name="Watervoot N.F."/>
            <person name="Auber R.P."/>
            <person name="Gonzalez D.J."/>
            <person name="Wisecaver J.H."/>
            <person name="Moore B.S."/>
        </authorList>
    </citation>
    <scope>NUCLEOTIDE SEQUENCE [LARGE SCALE GENOMIC DNA]</scope>
    <source>
        <strain evidence="2 3">12B1</strain>
    </source>
</reference>
<dbReference type="GO" id="GO:0006487">
    <property type="term" value="P:protein N-linked glycosylation"/>
    <property type="evidence" value="ECO:0007669"/>
    <property type="project" value="TreeGrafter"/>
</dbReference>
<organism evidence="2 3">
    <name type="scientific">Prymnesium parvum</name>
    <name type="common">Toxic golden alga</name>
    <dbReference type="NCBI Taxonomy" id="97485"/>
    <lineage>
        <taxon>Eukaryota</taxon>
        <taxon>Haptista</taxon>
        <taxon>Haptophyta</taxon>
        <taxon>Prymnesiophyceae</taxon>
        <taxon>Prymnesiales</taxon>
        <taxon>Prymnesiaceae</taxon>
        <taxon>Prymnesium</taxon>
    </lineage>
</organism>
<evidence type="ECO:0000313" key="2">
    <source>
        <dbReference type="EMBL" id="KAL1522363.1"/>
    </source>
</evidence>
<keyword evidence="3" id="KW-1185">Reference proteome</keyword>
<dbReference type="AlphaFoldDB" id="A0AB34JL10"/>
<gene>
    <name evidence="2" type="ORF">AB1Y20_017355</name>
</gene>
<proteinExistence type="predicted"/>
<protein>
    <recommendedName>
        <fullName evidence="1">Alpha-(1,6)-fucosyltransferase N- and catalytic domain-containing protein</fullName>
    </recommendedName>
</protein>
<feature type="domain" description="Alpha-(1,6)-fucosyltransferase N- and catalytic" evidence="1">
    <location>
        <begin position="569"/>
        <end position="757"/>
    </location>
</feature>
<dbReference type="Gene3D" id="3.40.50.11350">
    <property type="match status" value="1"/>
</dbReference>
<dbReference type="PANTHER" id="PTHR13132:SF29">
    <property type="entry name" value="ALPHA-(1,6)-FUCOSYLTRANSFERASE"/>
    <property type="match status" value="1"/>
</dbReference>
<evidence type="ECO:0000259" key="1">
    <source>
        <dbReference type="Pfam" id="PF19745"/>
    </source>
</evidence>
<dbReference type="EMBL" id="JBGBPQ010000006">
    <property type="protein sequence ID" value="KAL1522363.1"/>
    <property type="molecule type" value="Genomic_DNA"/>
</dbReference>
<dbReference type="InterPro" id="IPR045573">
    <property type="entry name" value="Fut8_N_cat"/>
</dbReference>
<sequence length="812" mass="89496">MLCEVLVPSSSLVKPARPLCPCRSPASAFLLMACALALLANFTDICEVFIKNCHMLAGCTSPAQPLIRKLQATYGAFRELHDGHNLIEERLKIVARSRDGRRHSFARQQDHRLEPSAVLSRTQGCRRRIDLVLVRRGQQPILAQLAALLSRAPERVCVRSLVVEVGAGHRRTLGAADADTGVSLDVRDRLLGVTRLKASLGGDGHASLLHPSSRESTRVLWGAIQAHRSWEAVNGQLTSESVYVRQRLSKDAESGLEASSSRLLCLARMVFRQPSEGNGSLLRLDGGWSTLHLSAPQLAGASLALLFDLSARIWSSECEKRAEGSALTKRGLMPPAEAHQRRVSLRRGLSRLVLEVEHMMHVWQPMPSAAAHTRREGGSTGTPPGCLEPDYLHFHRELLYDQAAEATRVCDRSDADLYHSRGVLVHSPALLFLSARAAGIDCTHGSKRLTEELRDTLRAQPKLSNASTDPNACLAPTLHPSGFFSMVHGLVKPLIEALETRRGITSPLARLYTSPACATRDLRCFFQPLSPKCDAAVNPIRIASRGPVTARRSRQEQGLPSRYERLGWSWWISQLLAHVMRPSAAIEAQVVAELQTSGLAAALQEGTRVVGVHVRQGDVCSAMESQRTRRSCSPLRDYMREVARLDPAARTIYLCTDSEDIIKQAKEYSSYRFLYSTHVQRSTSSRPPALWDTRVWAFYKWGKTDWTHGQAVDAIVDMLLLSRAHSFVGKFSSNFFRAAYSVHNAACDCIAPFISLDAPWCFDFGVEEGKNWEFPLINTSGSGGLAGSKSGSPMSVWEDRGTPVVRLASFQC</sequence>
<evidence type="ECO:0000313" key="3">
    <source>
        <dbReference type="Proteomes" id="UP001515480"/>
    </source>
</evidence>
<dbReference type="GO" id="GO:0046921">
    <property type="term" value="F:alpha-(1-&gt;6)-fucosyltransferase activity"/>
    <property type="evidence" value="ECO:0007669"/>
    <property type="project" value="TreeGrafter"/>
</dbReference>
<dbReference type="PANTHER" id="PTHR13132">
    <property type="entry name" value="ALPHA- 1,6 -FUCOSYLTRANSFERASE"/>
    <property type="match status" value="1"/>
</dbReference>
<accession>A0AB34JL10</accession>
<dbReference type="Proteomes" id="UP001515480">
    <property type="component" value="Unassembled WGS sequence"/>
</dbReference>
<name>A0AB34JL10_PRYPA</name>
<dbReference type="Pfam" id="PF19745">
    <property type="entry name" value="FUT8_N_cat"/>
    <property type="match status" value="1"/>
</dbReference>